<dbReference type="PANTHER" id="PTHR15486">
    <property type="entry name" value="ANCIENT UBIQUITOUS PROTEIN"/>
    <property type="match status" value="1"/>
</dbReference>
<dbReference type="GO" id="GO:0090447">
    <property type="term" value="F:glycerol-3-phosphate 2-O-acyltransferase activity"/>
    <property type="evidence" value="ECO:0000318"/>
    <property type="project" value="GO_Central"/>
</dbReference>
<dbReference type="STRING" id="39947.A0A0P0V1E5"/>
<dbReference type="SUPFAM" id="SSF69593">
    <property type="entry name" value="Glycerol-3-phosphate (1)-acyltransferase"/>
    <property type="match status" value="1"/>
</dbReference>
<dbReference type="GO" id="GO:0010143">
    <property type="term" value="P:cutin biosynthetic process"/>
    <property type="evidence" value="ECO:0000318"/>
    <property type="project" value="GO_Central"/>
</dbReference>
<gene>
    <name evidence="8" type="ordered locus">Os01g0299300</name>
    <name evidence="8" type="ORF">OSNPB_010299300</name>
</gene>
<dbReference type="FunCoup" id="A0A0P0V1E5">
    <property type="interactions" value="5"/>
</dbReference>
<dbReference type="SMART" id="SM00563">
    <property type="entry name" value="PlsC"/>
    <property type="match status" value="1"/>
</dbReference>
<keyword evidence="5" id="KW-1133">Transmembrane helix</keyword>
<dbReference type="PANTHER" id="PTHR15486:SF62">
    <property type="entry name" value="GLYCEROL-3-PHOSPHATE ACYLTRANSFERASE 2-RELATED"/>
    <property type="match status" value="1"/>
</dbReference>
<evidence type="ECO:0000256" key="1">
    <source>
        <dbReference type="ARBA" id="ARBA00004141"/>
    </source>
</evidence>
<evidence type="ECO:0000313" key="8">
    <source>
        <dbReference type="EMBL" id="BAS71703.1"/>
    </source>
</evidence>
<dbReference type="GO" id="GO:0016020">
    <property type="term" value="C:membrane"/>
    <property type="evidence" value="ECO:0000318"/>
    <property type="project" value="GO_Central"/>
</dbReference>
<dbReference type="Proteomes" id="UP000059680">
    <property type="component" value="Chromosome 1"/>
</dbReference>
<dbReference type="AlphaFoldDB" id="A0A0P0V1E5"/>
<keyword evidence="4" id="KW-0812">Transmembrane</keyword>
<evidence type="ECO:0000259" key="7">
    <source>
        <dbReference type="SMART" id="SM00563"/>
    </source>
</evidence>
<feature type="domain" description="Phospholipid/glycerol acyltransferase" evidence="7">
    <location>
        <begin position="416"/>
        <end position="517"/>
    </location>
</feature>
<proteinExistence type="inferred from homology"/>
<evidence type="ECO:0000256" key="3">
    <source>
        <dbReference type="ARBA" id="ARBA00022679"/>
    </source>
</evidence>
<dbReference type="Pfam" id="PF01553">
    <property type="entry name" value="Acyltransferase"/>
    <property type="match status" value="1"/>
</dbReference>
<protein>
    <submittedName>
        <fullName evidence="8">Os01g0299300 protein</fullName>
    </submittedName>
</protein>
<feature type="non-terminal residue" evidence="8">
    <location>
        <position position="608"/>
    </location>
</feature>
<reference evidence="8 9" key="2">
    <citation type="journal article" date="2013" name="Plant Cell Physiol.">
        <title>Rice Annotation Project Database (RAP-DB): an integrative and interactive database for rice genomics.</title>
        <authorList>
            <person name="Sakai H."/>
            <person name="Lee S.S."/>
            <person name="Tanaka T."/>
            <person name="Numa H."/>
            <person name="Kim J."/>
            <person name="Kawahara Y."/>
            <person name="Wakimoto H."/>
            <person name="Yang C.C."/>
            <person name="Iwamoto M."/>
            <person name="Abe T."/>
            <person name="Yamada Y."/>
            <person name="Muto A."/>
            <person name="Inokuchi H."/>
            <person name="Ikemura T."/>
            <person name="Matsumoto T."/>
            <person name="Sasaki T."/>
            <person name="Itoh T."/>
        </authorList>
    </citation>
    <scope>NUCLEOTIDE SEQUENCE [LARGE SCALE GENOMIC DNA]</scope>
    <source>
        <strain evidence="9">cv. Nipponbare</strain>
    </source>
</reference>
<dbReference type="Pfam" id="PF23270">
    <property type="entry name" value="HAD_RAM2_N"/>
    <property type="match status" value="1"/>
</dbReference>
<evidence type="ECO:0000313" key="9">
    <source>
        <dbReference type="Proteomes" id="UP000059680"/>
    </source>
</evidence>
<sequence length="608" mass="68731">HLNLSFRNSSQSSHYSCLQAFCCSYICVRRLPSCSCTLQPSSNKQEARSNYTSKTILLSAHTHMASDPSSGHTNFYRFVRRWLANPLGHHQHHHLRRSTSTGISSSTYPRIIPRCPSSSSSAQDRDRLRDKTMILDVEGGILMSSSTFPYFMLVAMEAGGFLRGFIMLCVHLVLWCLAPLLPEEVKLKVMVMVCFFGLKEKKVARVARAALPKHFLEGVGMEGLEAVRGVKSVVGVSRVIPRVMVKPFLEDYLGVDVVVGREVKMVRGFYVGLLENMSDGRLELADLEGEEMIGFGSSSGYSGHDHHHLFSWCKEVYLVTPEEKRKWSPLPRDQYPKPLVFHDGRLAFRPTFQATLAMLTWLPFSLPLTIFRTLIFVTLPYPVSVAIGSVFGVRTRVINSPVGQAKADHPRNPKGHLYVCNHRTLLDPVYIAAMLNKKVSAVTYSVSRLSEWISPIPTIRLTRDRDEDRRRMEEALRRGDLVVCPEGTTCREPYLLRFSPLSLELVDEVYLVALVNWSDMFYGNSTGRSKCLDSFYYFMNPRPAYDVEFMEKVPTRMVVDGKTCESKHVANMVQGEIGRVLGFECTKFTRENKYLALAGNRGVVDANQ</sequence>
<evidence type="ECO:0000256" key="6">
    <source>
        <dbReference type="ARBA" id="ARBA00023136"/>
    </source>
</evidence>
<dbReference type="InterPro" id="IPR056462">
    <property type="entry name" value="HAD_RAM2/GPAT1-8"/>
</dbReference>
<keyword evidence="6" id="KW-0472">Membrane</keyword>
<accession>A0A0P0V1E5</accession>
<evidence type="ECO:0000256" key="4">
    <source>
        <dbReference type="ARBA" id="ARBA00022692"/>
    </source>
</evidence>
<reference evidence="9" key="1">
    <citation type="journal article" date="2005" name="Nature">
        <title>The map-based sequence of the rice genome.</title>
        <authorList>
            <consortium name="International rice genome sequencing project (IRGSP)"/>
            <person name="Matsumoto T."/>
            <person name="Wu J."/>
            <person name="Kanamori H."/>
            <person name="Katayose Y."/>
            <person name="Fujisawa M."/>
            <person name="Namiki N."/>
            <person name="Mizuno H."/>
            <person name="Yamamoto K."/>
            <person name="Antonio B.A."/>
            <person name="Baba T."/>
            <person name="Sakata K."/>
            <person name="Nagamura Y."/>
            <person name="Aoki H."/>
            <person name="Arikawa K."/>
            <person name="Arita K."/>
            <person name="Bito T."/>
            <person name="Chiden Y."/>
            <person name="Fujitsuka N."/>
            <person name="Fukunaka R."/>
            <person name="Hamada M."/>
            <person name="Harada C."/>
            <person name="Hayashi A."/>
            <person name="Hijishita S."/>
            <person name="Honda M."/>
            <person name="Hosokawa S."/>
            <person name="Ichikawa Y."/>
            <person name="Idonuma A."/>
            <person name="Iijima M."/>
            <person name="Ikeda M."/>
            <person name="Ikeno M."/>
            <person name="Ito K."/>
            <person name="Ito S."/>
            <person name="Ito T."/>
            <person name="Ito Y."/>
            <person name="Ito Y."/>
            <person name="Iwabuchi A."/>
            <person name="Kamiya K."/>
            <person name="Karasawa W."/>
            <person name="Kurita K."/>
            <person name="Katagiri S."/>
            <person name="Kikuta A."/>
            <person name="Kobayashi H."/>
            <person name="Kobayashi N."/>
            <person name="Machita K."/>
            <person name="Maehara T."/>
            <person name="Masukawa M."/>
            <person name="Mizubayashi T."/>
            <person name="Mukai Y."/>
            <person name="Nagasaki H."/>
            <person name="Nagata Y."/>
            <person name="Naito S."/>
            <person name="Nakashima M."/>
            <person name="Nakama Y."/>
            <person name="Nakamichi Y."/>
            <person name="Nakamura M."/>
            <person name="Meguro A."/>
            <person name="Negishi M."/>
            <person name="Ohta I."/>
            <person name="Ohta T."/>
            <person name="Okamoto M."/>
            <person name="Ono N."/>
            <person name="Saji S."/>
            <person name="Sakaguchi M."/>
            <person name="Sakai K."/>
            <person name="Shibata M."/>
            <person name="Shimokawa T."/>
            <person name="Song J."/>
            <person name="Takazaki Y."/>
            <person name="Terasawa K."/>
            <person name="Tsugane M."/>
            <person name="Tsuji K."/>
            <person name="Ueda S."/>
            <person name="Waki K."/>
            <person name="Yamagata H."/>
            <person name="Yamamoto M."/>
            <person name="Yamamoto S."/>
            <person name="Yamane H."/>
            <person name="Yoshiki S."/>
            <person name="Yoshihara R."/>
            <person name="Yukawa K."/>
            <person name="Zhong H."/>
            <person name="Yano M."/>
            <person name="Yuan Q."/>
            <person name="Ouyang S."/>
            <person name="Liu J."/>
            <person name="Jones K.M."/>
            <person name="Gansberger K."/>
            <person name="Moffat K."/>
            <person name="Hill J."/>
            <person name="Bera J."/>
            <person name="Fadrosh D."/>
            <person name="Jin S."/>
            <person name="Johri S."/>
            <person name="Kim M."/>
            <person name="Overton L."/>
            <person name="Reardon M."/>
            <person name="Tsitrin T."/>
            <person name="Vuong H."/>
            <person name="Weaver B."/>
            <person name="Ciecko A."/>
            <person name="Tallon L."/>
            <person name="Jackson J."/>
            <person name="Pai G."/>
            <person name="Aken S.V."/>
            <person name="Utterback T."/>
            <person name="Reidmuller S."/>
            <person name="Feldblyum T."/>
            <person name="Hsiao J."/>
            <person name="Zismann V."/>
            <person name="Iobst S."/>
            <person name="de Vazeille A.R."/>
            <person name="Buell C.R."/>
            <person name="Ying K."/>
            <person name="Li Y."/>
            <person name="Lu T."/>
            <person name="Huang Y."/>
            <person name="Zhao Q."/>
            <person name="Feng Q."/>
            <person name="Zhang L."/>
            <person name="Zhu J."/>
            <person name="Weng Q."/>
            <person name="Mu J."/>
            <person name="Lu Y."/>
            <person name="Fan D."/>
            <person name="Liu Y."/>
            <person name="Guan J."/>
            <person name="Zhang Y."/>
            <person name="Yu S."/>
            <person name="Liu X."/>
            <person name="Zhang Y."/>
            <person name="Hong G."/>
            <person name="Han B."/>
            <person name="Choisne N."/>
            <person name="Demange N."/>
            <person name="Orjeda G."/>
            <person name="Samain S."/>
            <person name="Cattolico L."/>
            <person name="Pelletier E."/>
            <person name="Couloux A."/>
            <person name="Segurens B."/>
            <person name="Wincker P."/>
            <person name="D'Hont A."/>
            <person name="Scarpelli C."/>
            <person name="Weissenbach J."/>
            <person name="Salanoubat M."/>
            <person name="Quetier F."/>
            <person name="Yu Y."/>
            <person name="Kim H.R."/>
            <person name="Rambo T."/>
            <person name="Currie J."/>
            <person name="Collura K."/>
            <person name="Luo M."/>
            <person name="Yang T."/>
            <person name="Ammiraju J.S.S."/>
            <person name="Engler F."/>
            <person name="Soderlund C."/>
            <person name="Wing R.A."/>
            <person name="Palmer L.E."/>
            <person name="de la Bastide M."/>
            <person name="Spiegel L."/>
            <person name="Nascimento L."/>
            <person name="Zutavern T."/>
            <person name="O'Shaughnessy A."/>
            <person name="Dike S."/>
            <person name="Dedhia N."/>
            <person name="Preston R."/>
            <person name="Balija V."/>
            <person name="McCombie W.R."/>
            <person name="Chow T."/>
            <person name="Chen H."/>
            <person name="Chung M."/>
            <person name="Chen C."/>
            <person name="Shaw J."/>
            <person name="Wu H."/>
            <person name="Hsiao K."/>
            <person name="Chao Y."/>
            <person name="Chu M."/>
            <person name="Cheng C."/>
            <person name="Hour A."/>
            <person name="Lee P."/>
            <person name="Lin S."/>
            <person name="Lin Y."/>
            <person name="Liou J."/>
            <person name="Liu S."/>
            <person name="Hsing Y."/>
            <person name="Raghuvanshi S."/>
            <person name="Mohanty A."/>
            <person name="Bharti A.K."/>
            <person name="Gaur A."/>
            <person name="Gupta V."/>
            <person name="Kumar D."/>
            <person name="Ravi V."/>
            <person name="Vij S."/>
            <person name="Kapur A."/>
            <person name="Khurana P."/>
            <person name="Khurana P."/>
            <person name="Khurana J.P."/>
            <person name="Tyagi A.K."/>
            <person name="Gaikwad K."/>
            <person name="Singh A."/>
            <person name="Dalal V."/>
            <person name="Srivastava S."/>
            <person name="Dixit A."/>
            <person name="Pal A.K."/>
            <person name="Ghazi I.A."/>
            <person name="Yadav M."/>
            <person name="Pandit A."/>
            <person name="Bhargava A."/>
            <person name="Sureshbabu K."/>
            <person name="Batra K."/>
            <person name="Sharma T.R."/>
            <person name="Mohapatra T."/>
            <person name="Singh N.K."/>
            <person name="Messing J."/>
            <person name="Nelson A.B."/>
            <person name="Fuks G."/>
            <person name="Kavchok S."/>
            <person name="Keizer G."/>
            <person name="Linton E."/>
            <person name="Llaca V."/>
            <person name="Song R."/>
            <person name="Tanyolac B."/>
            <person name="Young S."/>
            <person name="Ho-Il K."/>
            <person name="Hahn J.H."/>
            <person name="Sangsakoo G."/>
            <person name="Vanavichit A."/>
            <person name="de Mattos Luiz.A.T."/>
            <person name="Zimmer P.D."/>
            <person name="Malone G."/>
            <person name="Dellagostin O."/>
            <person name="de Oliveira A.C."/>
            <person name="Bevan M."/>
            <person name="Bancroft I."/>
            <person name="Minx P."/>
            <person name="Cordum H."/>
            <person name="Wilson R."/>
            <person name="Cheng Z."/>
            <person name="Jin W."/>
            <person name="Jiang J."/>
            <person name="Leong S.A."/>
            <person name="Iwama H."/>
            <person name="Gojobori T."/>
            <person name="Itoh T."/>
            <person name="Niimura Y."/>
            <person name="Fujii Y."/>
            <person name="Habara T."/>
            <person name="Sakai H."/>
            <person name="Sato Y."/>
            <person name="Wilson G."/>
            <person name="Kumar K."/>
            <person name="McCouch S."/>
            <person name="Juretic N."/>
            <person name="Hoen D."/>
            <person name="Wright S."/>
            <person name="Bruskiewich R."/>
            <person name="Bureau T."/>
            <person name="Miyao A."/>
            <person name="Hirochika H."/>
            <person name="Nishikawa T."/>
            <person name="Kadowaki K."/>
            <person name="Sugiura M."/>
            <person name="Burr B."/>
            <person name="Sasaki T."/>
        </authorList>
    </citation>
    <scope>NUCLEOTIDE SEQUENCE [LARGE SCALE GENOMIC DNA]</scope>
    <source>
        <strain evidence="9">cv. Nipponbare</strain>
    </source>
</reference>
<comment type="subcellular location">
    <subcellularLocation>
        <location evidence="1">Membrane</location>
        <topology evidence="1">Multi-pass membrane protein</topology>
    </subcellularLocation>
</comment>
<organism evidence="8 9">
    <name type="scientific">Oryza sativa subsp. japonica</name>
    <name type="common">Rice</name>
    <dbReference type="NCBI Taxonomy" id="39947"/>
    <lineage>
        <taxon>Eukaryota</taxon>
        <taxon>Viridiplantae</taxon>
        <taxon>Streptophyta</taxon>
        <taxon>Embryophyta</taxon>
        <taxon>Tracheophyta</taxon>
        <taxon>Spermatophyta</taxon>
        <taxon>Magnoliopsida</taxon>
        <taxon>Liliopsida</taxon>
        <taxon>Poales</taxon>
        <taxon>Poaceae</taxon>
        <taxon>BOP clade</taxon>
        <taxon>Oryzoideae</taxon>
        <taxon>Oryzeae</taxon>
        <taxon>Oryzinae</taxon>
        <taxon>Oryza</taxon>
        <taxon>Oryza sativa</taxon>
    </lineage>
</organism>
<dbReference type="eggNOG" id="ENOG502QRJ7">
    <property type="taxonomic scope" value="Eukaryota"/>
</dbReference>
<evidence type="ECO:0000256" key="2">
    <source>
        <dbReference type="ARBA" id="ARBA00007937"/>
    </source>
</evidence>
<reference evidence="8 9" key="3">
    <citation type="journal article" date="2013" name="Rice">
        <title>Improvement of the Oryza sativa Nipponbare reference genome using next generation sequence and optical map data.</title>
        <authorList>
            <person name="Kawahara Y."/>
            <person name="de la Bastide M."/>
            <person name="Hamilton J.P."/>
            <person name="Kanamori H."/>
            <person name="McCombie W.R."/>
            <person name="Ouyang S."/>
            <person name="Schwartz D.C."/>
            <person name="Tanaka T."/>
            <person name="Wu J."/>
            <person name="Zhou S."/>
            <person name="Childs K.L."/>
            <person name="Davidson R.M."/>
            <person name="Lin H."/>
            <person name="Quesada-Ocampo L."/>
            <person name="Vaillancourt B."/>
            <person name="Sakai H."/>
            <person name="Lee S.S."/>
            <person name="Kim J."/>
            <person name="Numa H."/>
            <person name="Itoh T."/>
            <person name="Buell C.R."/>
            <person name="Matsumoto T."/>
        </authorList>
    </citation>
    <scope>NUCLEOTIDE SEQUENCE [LARGE SCALE GENOMIC DNA]</scope>
    <source>
        <strain evidence="9">cv. Nipponbare</strain>
    </source>
</reference>
<dbReference type="OMA" id="GNTNHGA"/>
<dbReference type="PaxDb" id="39947-A0A0P0V1E5"/>
<keyword evidence="3" id="KW-0808">Transferase</keyword>
<dbReference type="Gramene" id="Os01t0299300-00">
    <property type="protein sequence ID" value="Os01t0299300-00"/>
    <property type="gene ID" value="Os01g0299300"/>
</dbReference>
<name>A0A0P0V1E5_ORYSJ</name>
<dbReference type="InParanoid" id="A0A0P0V1E5"/>
<dbReference type="GO" id="GO:0016791">
    <property type="term" value="F:phosphatase activity"/>
    <property type="evidence" value="ECO:0000318"/>
    <property type="project" value="GO_Central"/>
</dbReference>
<evidence type="ECO:0000256" key="5">
    <source>
        <dbReference type="ARBA" id="ARBA00022989"/>
    </source>
</evidence>
<dbReference type="EMBL" id="AP014957">
    <property type="protein sequence ID" value="BAS71703.1"/>
    <property type="molecule type" value="Genomic_DNA"/>
</dbReference>
<dbReference type="InterPro" id="IPR002123">
    <property type="entry name" value="Plipid/glycerol_acylTrfase"/>
</dbReference>
<keyword evidence="9" id="KW-1185">Reference proteome</keyword>
<comment type="similarity">
    <text evidence="2">Belongs to the GPAT/DAPAT family.</text>
</comment>